<name>A0A5C6FIV4_9BACT</name>
<evidence type="ECO:0000256" key="3">
    <source>
        <dbReference type="ARBA" id="ARBA00022679"/>
    </source>
</evidence>
<keyword evidence="5" id="KW-0670">Pyruvate</keyword>
<comment type="cofactor">
    <cofactor evidence="1">
        <name>pyridoxal 5'-phosphate</name>
        <dbReference type="ChEBI" id="CHEBI:597326"/>
    </cofactor>
</comment>
<accession>A0A5C6FIV4</accession>
<dbReference type="SUPFAM" id="SSF53383">
    <property type="entry name" value="PLP-dependent transferases"/>
    <property type="match status" value="1"/>
</dbReference>
<dbReference type="AlphaFoldDB" id="A0A5C6FIV4"/>
<feature type="domain" description="Aminotransferase class I/classII large" evidence="4">
    <location>
        <begin position="81"/>
        <end position="435"/>
    </location>
</feature>
<dbReference type="GO" id="GO:0004021">
    <property type="term" value="F:L-alanine:2-oxoglutarate aminotransferase activity"/>
    <property type="evidence" value="ECO:0007669"/>
    <property type="project" value="UniProtKB-EC"/>
</dbReference>
<dbReference type="Pfam" id="PF00155">
    <property type="entry name" value="Aminotran_1_2"/>
    <property type="match status" value="1"/>
</dbReference>
<dbReference type="InterPro" id="IPR004839">
    <property type="entry name" value="Aminotransferase_I/II_large"/>
</dbReference>
<dbReference type="InterPro" id="IPR015422">
    <property type="entry name" value="PyrdxlP-dep_Trfase_small"/>
</dbReference>
<keyword evidence="6" id="KW-1185">Reference proteome</keyword>
<dbReference type="GO" id="GO:0030170">
    <property type="term" value="F:pyridoxal phosphate binding"/>
    <property type="evidence" value="ECO:0007669"/>
    <property type="project" value="InterPro"/>
</dbReference>
<evidence type="ECO:0000313" key="6">
    <source>
        <dbReference type="Proteomes" id="UP000318288"/>
    </source>
</evidence>
<dbReference type="PANTHER" id="PTHR42832">
    <property type="entry name" value="AMINO ACID AMINOTRANSFERASE"/>
    <property type="match status" value="1"/>
</dbReference>
<gene>
    <name evidence="5" type="primary">alaC</name>
    <name evidence="5" type="ORF">Poly51_07890</name>
</gene>
<dbReference type="Proteomes" id="UP000318288">
    <property type="component" value="Unassembled WGS sequence"/>
</dbReference>
<dbReference type="Gene3D" id="3.40.640.10">
    <property type="entry name" value="Type I PLP-dependent aspartate aminotransferase-like (Major domain)"/>
    <property type="match status" value="1"/>
</dbReference>
<dbReference type="Gene3D" id="3.90.1150.10">
    <property type="entry name" value="Aspartate Aminotransferase, domain 1"/>
    <property type="match status" value="1"/>
</dbReference>
<dbReference type="PANTHER" id="PTHR42832:SF1">
    <property type="entry name" value="GLUTAMATE-PYRUVATE AMINOTRANSFERASE ALAC"/>
    <property type="match status" value="1"/>
</dbReference>
<evidence type="ECO:0000256" key="1">
    <source>
        <dbReference type="ARBA" id="ARBA00001933"/>
    </source>
</evidence>
<keyword evidence="3 5" id="KW-0808">Transferase</keyword>
<evidence type="ECO:0000256" key="2">
    <source>
        <dbReference type="ARBA" id="ARBA00022576"/>
    </source>
</evidence>
<sequence>MLRAISPSSHTVFIMTDNRENEPHDFRDTPNIDAPAIDMPITDPVPEPFAVKFASRVERLPPYMFGRINNLLYQKRRAGDDVIDMGMGNPSDPPDQVVIDKLTSAALDPTNHGYSKSNGIANLRREVASKYNRKYGVRLDPEHEIISCLGSKEGFSHMCLALMGPGDTAMIPSPFFPVHMYGVILAAGNVVSLDVADPDLFLRNVAYTCEHMAPRPKVLIVNYPHNPSSAVIEPDFFVEVVRLAKRYGFMVIHDFAYADVAYDGYMPPSFLSADGAKDVGVEFTTMSKGYNMAGWRVGFCAGNAEMIRGLGTIKGYYDYGMFQAIQIAAIVALRETEASVEKQSVIYQGRRDVLVSGLRRLGWNVTPPKAGMFVWAEIPEPWKSAMSTMDFAMKLLEEGNVAVSPGSGFGTGGEGFLRMSLVENEQRLRQAVRHIGKCLAQAPAVAK</sequence>
<dbReference type="InterPro" id="IPR015421">
    <property type="entry name" value="PyrdxlP-dep_Trfase_major"/>
</dbReference>
<evidence type="ECO:0000259" key="4">
    <source>
        <dbReference type="Pfam" id="PF00155"/>
    </source>
</evidence>
<proteinExistence type="predicted"/>
<organism evidence="5 6">
    <name type="scientific">Rubripirellula tenax</name>
    <dbReference type="NCBI Taxonomy" id="2528015"/>
    <lineage>
        <taxon>Bacteria</taxon>
        <taxon>Pseudomonadati</taxon>
        <taxon>Planctomycetota</taxon>
        <taxon>Planctomycetia</taxon>
        <taxon>Pirellulales</taxon>
        <taxon>Pirellulaceae</taxon>
        <taxon>Rubripirellula</taxon>
    </lineage>
</organism>
<dbReference type="InterPro" id="IPR050881">
    <property type="entry name" value="LL-DAP_aminotransferase"/>
</dbReference>
<reference evidence="5 6" key="1">
    <citation type="submission" date="2019-02" db="EMBL/GenBank/DDBJ databases">
        <title>Deep-cultivation of Planctomycetes and their phenomic and genomic characterization uncovers novel biology.</title>
        <authorList>
            <person name="Wiegand S."/>
            <person name="Jogler M."/>
            <person name="Boedeker C."/>
            <person name="Pinto D."/>
            <person name="Vollmers J."/>
            <person name="Rivas-Marin E."/>
            <person name="Kohn T."/>
            <person name="Peeters S.H."/>
            <person name="Heuer A."/>
            <person name="Rast P."/>
            <person name="Oberbeckmann S."/>
            <person name="Bunk B."/>
            <person name="Jeske O."/>
            <person name="Meyerdierks A."/>
            <person name="Storesund J.E."/>
            <person name="Kallscheuer N."/>
            <person name="Luecker S."/>
            <person name="Lage O.M."/>
            <person name="Pohl T."/>
            <person name="Merkel B.J."/>
            <person name="Hornburger P."/>
            <person name="Mueller R.-W."/>
            <person name="Bruemmer F."/>
            <person name="Labrenz M."/>
            <person name="Spormann A.M."/>
            <person name="Op Den Camp H."/>
            <person name="Overmann J."/>
            <person name="Amann R."/>
            <person name="Jetten M.S.M."/>
            <person name="Mascher T."/>
            <person name="Medema M.H."/>
            <person name="Devos D.P."/>
            <person name="Kaster A.-K."/>
            <person name="Ovreas L."/>
            <person name="Rohde M."/>
            <person name="Galperin M.Y."/>
            <person name="Jogler C."/>
        </authorList>
    </citation>
    <scope>NUCLEOTIDE SEQUENCE [LARGE SCALE GENOMIC DNA]</scope>
    <source>
        <strain evidence="5 6">Poly51</strain>
    </source>
</reference>
<keyword evidence="2 5" id="KW-0032">Aminotransferase</keyword>
<dbReference type="EMBL" id="SJPW01000001">
    <property type="protein sequence ID" value="TWU60513.1"/>
    <property type="molecule type" value="Genomic_DNA"/>
</dbReference>
<comment type="caution">
    <text evidence="5">The sequence shown here is derived from an EMBL/GenBank/DDBJ whole genome shotgun (WGS) entry which is preliminary data.</text>
</comment>
<dbReference type="CDD" id="cd00609">
    <property type="entry name" value="AAT_like"/>
    <property type="match status" value="1"/>
</dbReference>
<protein>
    <submittedName>
        <fullName evidence="5">Glutamate-pyruvate aminotransferase AlaC</fullName>
        <ecNumber evidence="5">2.6.1.2</ecNumber>
    </submittedName>
</protein>
<dbReference type="EC" id="2.6.1.2" evidence="5"/>
<evidence type="ECO:0000313" key="5">
    <source>
        <dbReference type="EMBL" id="TWU60513.1"/>
    </source>
</evidence>
<dbReference type="InterPro" id="IPR015424">
    <property type="entry name" value="PyrdxlP-dep_Trfase"/>
</dbReference>